<accession>A0ABW1NJ76</accession>
<protein>
    <submittedName>
        <fullName evidence="2">DUF6461 domain-containing protein</fullName>
    </submittedName>
</protein>
<dbReference type="Proteomes" id="UP001596137">
    <property type="component" value="Unassembled WGS sequence"/>
</dbReference>
<reference evidence="3" key="1">
    <citation type="journal article" date="2019" name="Int. J. Syst. Evol. Microbiol.">
        <title>The Global Catalogue of Microorganisms (GCM) 10K type strain sequencing project: providing services to taxonomists for standard genome sequencing and annotation.</title>
        <authorList>
            <consortium name="The Broad Institute Genomics Platform"/>
            <consortium name="The Broad Institute Genome Sequencing Center for Infectious Disease"/>
            <person name="Wu L."/>
            <person name="Ma J."/>
        </authorList>
    </citation>
    <scope>NUCLEOTIDE SEQUENCE [LARGE SCALE GENOMIC DNA]</scope>
    <source>
        <strain evidence="3">JCM 30346</strain>
    </source>
</reference>
<gene>
    <name evidence="2" type="ORF">ACFP1K_16335</name>
</gene>
<feature type="region of interest" description="Disordered" evidence="1">
    <location>
        <begin position="144"/>
        <end position="164"/>
    </location>
</feature>
<dbReference type="EMBL" id="JBHSRF010000020">
    <property type="protein sequence ID" value="MFC6082739.1"/>
    <property type="molecule type" value="Genomic_DNA"/>
</dbReference>
<dbReference type="RefSeq" id="WP_380753457.1">
    <property type="nucleotide sequence ID" value="NZ_JBHSRF010000020.1"/>
</dbReference>
<comment type="caution">
    <text evidence="2">The sequence shown here is derived from an EMBL/GenBank/DDBJ whole genome shotgun (WGS) entry which is preliminary data.</text>
</comment>
<organism evidence="2 3">
    <name type="scientific">Sphaerisporangium aureirubrum</name>
    <dbReference type="NCBI Taxonomy" id="1544736"/>
    <lineage>
        <taxon>Bacteria</taxon>
        <taxon>Bacillati</taxon>
        <taxon>Actinomycetota</taxon>
        <taxon>Actinomycetes</taxon>
        <taxon>Streptosporangiales</taxon>
        <taxon>Streptosporangiaceae</taxon>
        <taxon>Sphaerisporangium</taxon>
    </lineage>
</organism>
<dbReference type="InterPro" id="IPR045592">
    <property type="entry name" value="DUF6461"/>
</dbReference>
<name>A0ABW1NJ76_9ACTN</name>
<keyword evidence="3" id="KW-1185">Reference proteome</keyword>
<evidence type="ECO:0000256" key="1">
    <source>
        <dbReference type="SAM" id="MobiDB-lite"/>
    </source>
</evidence>
<dbReference type="Pfam" id="PF20062">
    <property type="entry name" value="DUF6461"/>
    <property type="match status" value="1"/>
</dbReference>
<proteinExistence type="predicted"/>
<sequence>MSYWFDDTAVCVTYVRDLTPEEAFQRLNATPTDDENLDEYTIAAFTVPGGVVLAEPNGFATTLDDIITKLSKGTVVATVFFNVNLDQQFLYAADGTIITQFEPDQPEDRSGSDGDALLPQMRTLQMEEESDLDKAHELAQLITGLSHPAEDTEPDLVGELPEYY</sequence>
<evidence type="ECO:0000313" key="3">
    <source>
        <dbReference type="Proteomes" id="UP001596137"/>
    </source>
</evidence>
<evidence type="ECO:0000313" key="2">
    <source>
        <dbReference type="EMBL" id="MFC6082739.1"/>
    </source>
</evidence>